<dbReference type="eggNOG" id="ENOG5032NY9">
    <property type="taxonomic scope" value="Bacteria"/>
</dbReference>
<dbReference type="Proteomes" id="UP000003835">
    <property type="component" value="Unassembled WGS sequence"/>
</dbReference>
<keyword evidence="4" id="KW-1185">Reference proteome</keyword>
<dbReference type="EMBL" id="DS989842">
    <property type="protein sequence ID" value="EDX77899.1"/>
    <property type="molecule type" value="Genomic_DNA"/>
</dbReference>
<evidence type="ECO:0000256" key="1">
    <source>
        <dbReference type="SAM" id="Coils"/>
    </source>
</evidence>
<keyword evidence="2" id="KW-1133">Transmembrane helix</keyword>
<feature type="transmembrane region" description="Helical" evidence="2">
    <location>
        <begin position="57"/>
        <end position="79"/>
    </location>
</feature>
<reference evidence="3 4" key="1">
    <citation type="submission" date="2008-07" db="EMBL/GenBank/DDBJ databases">
        <authorList>
            <person name="Tandeau de Marsac N."/>
            <person name="Ferriera S."/>
            <person name="Johnson J."/>
            <person name="Kravitz S."/>
            <person name="Beeson K."/>
            <person name="Sutton G."/>
            <person name="Rogers Y.-H."/>
            <person name="Friedman R."/>
            <person name="Frazier M."/>
            <person name="Venter J.C."/>
        </authorList>
    </citation>
    <scope>NUCLEOTIDE SEQUENCE [LARGE SCALE GENOMIC DNA]</scope>
    <source>
        <strain evidence="3 4">PCC 7420</strain>
    </source>
</reference>
<dbReference type="OrthoDB" id="529125at2"/>
<name>B4VIS6_9CYAN</name>
<gene>
    <name evidence="3" type="ORF">MC7420_7637</name>
</gene>
<keyword evidence="2" id="KW-0812">Transmembrane</keyword>
<evidence type="ECO:0000313" key="4">
    <source>
        <dbReference type="Proteomes" id="UP000003835"/>
    </source>
</evidence>
<feature type="coiled-coil region" evidence="1">
    <location>
        <begin position="86"/>
        <end position="113"/>
    </location>
</feature>
<keyword evidence="2" id="KW-0472">Membrane</keyword>
<sequence length="285" mass="30728">MTTSATAIKFILTPVALSAAVFATLTLPLNLFGSKPVTVQVQEEPLFFGELKDFAPQYLGVAGLLSAGVGLTSVAMMGWQQSNRKSAVVEQKLAQLTQTLDEKQKLLDNIRSSQSQLDASGLQNWLDKQATELTSTTVNQDTQTPAPVNAMEQDTPEIEEVSLQTALEEQISSPANSAPVDVIETPPPVEPQVMSEQPITSAQVNSMQALAASLASAQAVFGNTPPQDAQPSSPTTSEVERIDHQLEQMMAQIVSMRQALQSNQYTVQNTVEEDSERHHGLKLVS</sequence>
<keyword evidence="1" id="KW-0175">Coiled coil</keyword>
<evidence type="ECO:0000313" key="3">
    <source>
        <dbReference type="EMBL" id="EDX77899.1"/>
    </source>
</evidence>
<organism evidence="3 4">
    <name type="scientific">Coleofasciculus chthonoplastes PCC 7420</name>
    <dbReference type="NCBI Taxonomy" id="118168"/>
    <lineage>
        <taxon>Bacteria</taxon>
        <taxon>Bacillati</taxon>
        <taxon>Cyanobacteriota</taxon>
        <taxon>Cyanophyceae</taxon>
        <taxon>Coleofasciculales</taxon>
        <taxon>Coleofasciculaceae</taxon>
        <taxon>Coleofasciculus</taxon>
    </lineage>
</organism>
<dbReference type="HOGENOM" id="CLU_1007158_0_0_3"/>
<accession>B4VIS6</accession>
<proteinExistence type="predicted"/>
<dbReference type="AlphaFoldDB" id="B4VIS6"/>
<dbReference type="RefSeq" id="WP_006098335.1">
    <property type="nucleotide sequence ID" value="NZ_DS989842.1"/>
</dbReference>
<protein>
    <submittedName>
        <fullName evidence="3">Uncharacterized protein</fullName>
    </submittedName>
</protein>
<evidence type="ECO:0000256" key="2">
    <source>
        <dbReference type="SAM" id="Phobius"/>
    </source>
</evidence>